<evidence type="ECO:0000313" key="10">
    <source>
        <dbReference type="Proteomes" id="UP000366872"/>
    </source>
</evidence>
<sequence>MRAFLKVSIAMAIVGHVSIFAEGQPNFIIIYADDMGYGDLGCYGAEGYETPELDRMAKQGIRFTDFSTSSSVCTPSRAGLLTGRFAQRWGHDNKVYFPHSKGGMPPSEITIAELLKEKGYQTALIGKWHLGHRAKFLPTAQGFDLYYGIPYSNDMWQAPETPLADNIVFNEGMTRENYLEGGKKKYHNQVPLMAGTEVIEWPVDQATLTKRYTEKAQAFITVNKEQPFFLYLAHAMPHVPLYATEEFKGKTERGLYGDVIEELDWSVGQILNTLKKNGLDKNTLVIFTSDNGPYLGGKEHGGSSGPLRDGKFTAYEGGCRVPCIAWQPGTVPAGVECDVQTSTLDLFPTFAALADVAVPSDRPIDGLDIRSLLKGDFKNIPERDWYLYRGQAIRVGDWKYVYDKKRDQLFNLAEDVGEKKNLAKQYPEKTEALAKRLAEVQSELSGTK</sequence>
<accession>A0A6C2U014</accession>
<evidence type="ECO:0000256" key="4">
    <source>
        <dbReference type="ARBA" id="ARBA00022729"/>
    </source>
</evidence>
<dbReference type="CDD" id="cd16026">
    <property type="entry name" value="GALNS_like"/>
    <property type="match status" value="1"/>
</dbReference>
<organism evidence="9 10">
    <name type="scientific">Pontiella desulfatans</name>
    <dbReference type="NCBI Taxonomy" id="2750659"/>
    <lineage>
        <taxon>Bacteria</taxon>
        <taxon>Pseudomonadati</taxon>
        <taxon>Kiritimatiellota</taxon>
        <taxon>Kiritimatiellia</taxon>
        <taxon>Kiritimatiellales</taxon>
        <taxon>Pontiellaceae</taxon>
        <taxon>Pontiella</taxon>
    </lineage>
</organism>
<feature type="domain" description="Sulfatase N-terminal" evidence="8">
    <location>
        <begin position="25"/>
        <end position="356"/>
    </location>
</feature>
<dbReference type="Proteomes" id="UP000366872">
    <property type="component" value="Unassembled WGS sequence"/>
</dbReference>
<dbReference type="EMBL" id="CAAHFG010000001">
    <property type="protein sequence ID" value="VGO13159.1"/>
    <property type="molecule type" value="Genomic_DNA"/>
</dbReference>
<keyword evidence="7" id="KW-0325">Glycoprotein</keyword>
<evidence type="ECO:0000256" key="2">
    <source>
        <dbReference type="ARBA" id="ARBA00008779"/>
    </source>
</evidence>
<dbReference type="RefSeq" id="WP_222847104.1">
    <property type="nucleotide sequence ID" value="NZ_CAAHFG010000001.1"/>
</dbReference>
<dbReference type="PANTHER" id="PTHR42693:SF53">
    <property type="entry name" value="ENDO-4-O-SULFATASE"/>
    <property type="match status" value="1"/>
</dbReference>
<dbReference type="FunFam" id="3.40.720.10:FF:000023">
    <property type="entry name" value="Arylsulfatase A"/>
    <property type="match status" value="1"/>
</dbReference>
<comment type="similarity">
    <text evidence="2">Belongs to the sulfatase family.</text>
</comment>
<protein>
    <submittedName>
        <fullName evidence="9">Arylsulfatase</fullName>
    </submittedName>
</protein>
<name>A0A6C2U014_PONDE</name>
<reference evidence="9 10" key="1">
    <citation type="submission" date="2019-04" db="EMBL/GenBank/DDBJ databases">
        <authorList>
            <person name="Van Vliet M D."/>
        </authorList>
    </citation>
    <scope>NUCLEOTIDE SEQUENCE [LARGE SCALE GENOMIC DNA]</scope>
    <source>
        <strain evidence="9 10">F1</strain>
    </source>
</reference>
<keyword evidence="4" id="KW-0732">Signal</keyword>
<evidence type="ECO:0000256" key="6">
    <source>
        <dbReference type="ARBA" id="ARBA00022837"/>
    </source>
</evidence>
<dbReference type="InterPro" id="IPR017850">
    <property type="entry name" value="Alkaline_phosphatase_core_sf"/>
</dbReference>
<evidence type="ECO:0000256" key="1">
    <source>
        <dbReference type="ARBA" id="ARBA00001913"/>
    </source>
</evidence>
<proteinExistence type="inferred from homology"/>
<evidence type="ECO:0000256" key="3">
    <source>
        <dbReference type="ARBA" id="ARBA00022723"/>
    </source>
</evidence>
<dbReference type="PROSITE" id="PS00523">
    <property type="entry name" value="SULFATASE_1"/>
    <property type="match status" value="1"/>
</dbReference>
<gene>
    <name evidence="9" type="primary">atsA_85</name>
    <name evidence="9" type="ORF">PDESU_01713</name>
</gene>
<dbReference type="GO" id="GO:0046872">
    <property type="term" value="F:metal ion binding"/>
    <property type="evidence" value="ECO:0007669"/>
    <property type="project" value="UniProtKB-KW"/>
</dbReference>
<evidence type="ECO:0000313" key="9">
    <source>
        <dbReference type="EMBL" id="VGO13159.1"/>
    </source>
</evidence>
<dbReference type="InterPro" id="IPR024607">
    <property type="entry name" value="Sulfatase_CS"/>
</dbReference>
<keyword evidence="3" id="KW-0479">Metal-binding</keyword>
<keyword evidence="6" id="KW-0106">Calcium</keyword>
<comment type="cofactor">
    <cofactor evidence="1">
        <name>Ca(2+)</name>
        <dbReference type="ChEBI" id="CHEBI:29108"/>
    </cofactor>
</comment>
<dbReference type="InterPro" id="IPR000917">
    <property type="entry name" value="Sulfatase_N"/>
</dbReference>
<dbReference type="Gene3D" id="3.30.1120.10">
    <property type="match status" value="1"/>
</dbReference>
<dbReference type="Gene3D" id="3.40.720.10">
    <property type="entry name" value="Alkaline Phosphatase, subunit A"/>
    <property type="match status" value="1"/>
</dbReference>
<dbReference type="InterPro" id="IPR050738">
    <property type="entry name" value="Sulfatase"/>
</dbReference>
<evidence type="ECO:0000259" key="8">
    <source>
        <dbReference type="Pfam" id="PF00884"/>
    </source>
</evidence>
<dbReference type="SUPFAM" id="SSF53649">
    <property type="entry name" value="Alkaline phosphatase-like"/>
    <property type="match status" value="1"/>
</dbReference>
<dbReference type="PANTHER" id="PTHR42693">
    <property type="entry name" value="ARYLSULFATASE FAMILY MEMBER"/>
    <property type="match status" value="1"/>
</dbReference>
<dbReference type="Pfam" id="PF00884">
    <property type="entry name" value="Sulfatase"/>
    <property type="match status" value="1"/>
</dbReference>
<dbReference type="PROSITE" id="PS00149">
    <property type="entry name" value="SULFATASE_2"/>
    <property type="match status" value="1"/>
</dbReference>
<keyword evidence="10" id="KW-1185">Reference proteome</keyword>
<evidence type="ECO:0000256" key="5">
    <source>
        <dbReference type="ARBA" id="ARBA00022801"/>
    </source>
</evidence>
<dbReference type="AlphaFoldDB" id="A0A6C2U014"/>
<keyword evidence="5" id="KW-0378">Hydrolase</keyword>
<evidence type="ECO:0000256" key="7">
    <source>
        <dbReference type="ARBA" id="ARBA00023180"/>
    </source>
</evidence>
<dbReference type="GO" id="GO:0004065">
    <property type="term" value="F:arylsulfatase activity"/>
    <property type="evidence" value="ECO:0007669"/>
    <property type="project" value="TreeGrafter"/>
</dbReference>